<dbReference type="EMBL" id="JAOYFB010000005">
    <property type="protein sequence ID" value="KAK4015438.1"/>
    <property type="molecule type" value="Genomic_DNA"/>
</dbReference>
<evidence type="ECO:0000313" key="6">
    <source>
        <dbReference type="EMBL" id="KAK4015438.1"/>
    </source>
</evidence>
<sequence length="301" mass="34015">MFGFGFLEMPRPFNTQYRCYSVSMLPGQERQDVEKGGKIIMPPSALDQLTRLNIVYPMLFKLTNPREGRITHCGVLEFVADEGKIYLPYWMMQNLLLDEGDLLNIESASLPVATFSKFQPQSEDFLDISNPKAVLENALRNFACLTSGDVVAITYNEKVYELRVLETKPGKAVSIIECDMNVEFAPPVGYSEPKKIVKKNQEEHMDTIEPITYEPEDQGFIAFAGQGIRLDGKVRKVKDDEPPVIKASYKRGVPDYDYHFGNLKFIRAPKKDDDKKKESAETSTFEAFSGAGKSLRQTKAV</sequence>
<dbReference type="Pfam" id="PF03152">
    <property type="entry name" value="UFD1_N1"/>
    <property type="match status" value="1"/>
</dbReference>
<evidence type="ECO:0000256" key="3">
    <source>
        <dbReference type="SAM" id="MobiDB-lite"/>
    </source>
</evidence>
<feature type="domain" description="Ubiquitin fusion degradation protein UFD1 N-terminal subdomain 2" evidence="5">
    <location>
        <begin position="113"/>
        <end position="187"/>
    </location>
</feature>
<keyword evidence="7" id="KW-1185">Reference proteome</keyword>
<protein>
    <recommendedName>
        <fullName evidence="8">Ubiquitin fusion degradation protein 1</fullName>
    </recommendedName>
</protein>
<comment type="similarity">
    <text evidence="1">Belongs to the UFD1 family.</text>
</comment>
<keyword evidence="2" id="KW-0833">Ubl conjugation pathway</keyword>
<dbReference type="InterPro" id="IPR055418">
    <property type="entry name" value="UFD1_N2"/>
</dbReference>
<evidence type="ECO:0008006" key="8">
    <source>
        <dbReference type="Google" id="ProtNLM"/>
    </source>
</evidence>
<evidence type="ECO:0000256" key="2">
    <source>
        <dbReference type="ARBA" id="ARBA00022786"/>
    </source>
</evidence>
<feature type="domain" description="Ubiquitin fusion degradation protein UFD1 N-terminal subdomain 1" evidence="4">
    <location>
        <begin position="13"/>
        <end position="111"/>
    </location>
</feature>
<feature type="compositionally biased region" description="Basic and acidic residues" evidence="3">
    <location>
        <begin position="270"/>
        <end position="280"/>
    </location>
</feature>
<dbReference type="PANTHER" id="PTHR12555">
    <property type="entry name" value="UBIQUITIN FUSION DEGRADATON PROTEIN 1"/>
    <property type="match status" value="1"/>
</dbReference>
<dbReference type="Pfam" id="PF24842">
    <property type="entry name" value="UFD1_N2"/>
    <property type="match status" value="1"/>
</dbReference>
<organism evidence="6 7">
    <name type="scientific">Daphnia magna</name>
    <dbReference type="NCBI Taxonomy" id="35525"/>
    <lineage>
        <taxon>Eukaryota</taxon>
        <taxon>Metazoa</taxon>
        <taxon>Ecdysozoa</taxon>
        <taxon>Arthropoda</taxon>
        <taxon>Crustacea</taxon>
        <taxon>Branchiopoda</taxon>
        <taxon>Diplostraca</taxon>
        <taxon>Cladocera</taxon>
        <taxon>Anomopoda</taxon>
        <taxon>Daphniidae</taxon>
        <taxon>Daphnia</taxon>
    </lineage>
</organism>
<evidence type="ECO:0000313" key="7">
    <source>
        <dbReference type="Proteomes" id="UP001234178"/>
    </source>
</evidence>
<dbReference type="PANTHER" id="PTHR12555:SF13">
    <property type="entry name" value="UBIQUITIN RECOGNITION FACTOR IN ER-ASSOCIATED DEGRADATION PROTEIN 1"/>
    <property type="match status" value="1"/>
</dbReference>
<proteinExistence type="inferred from homology"/>
<comment type="caution">
    <text evidence="6">The sequence shown here is derived from an EMBL/GenBank/DDBJ whole genome shotgun (WGS) entry which is preliminary data.</text>
</comment>
<dbReference type="Gene3D" id="2.40.40.50">
    <property type="entry name" value="Ubiquitin fusion degradation protein UFD1, N-terminal domain"/>
    <property type="match status" value="1"/>
</dbReference>
<evidence type="ECO:0000259" key="4">
    <source>
        <dbReference type="Pfam" id="PF03152"/>
    </source>
</evidence>
<reference evidence="6 7" key="1">
    <citation type="journal article" date="2023" name="Nucleic Acids Res.">
        <title>The hologenome of Daphnia magna reveals possible DNA methylation and microbiome-mediated evolution of the host genome.</title>
        <authorList>
            <person name="Chaturvedi A."/>
            <person name="Li X."/>
            <person name="Dhandapani V."/>
            <person name="Marshall H."/>
            <person name="Kissane S."/>
            <person name="Cuenca-Cambronero M."/>
            <person name="Asole G."/>
            <person name="Calvet F."/>
            <person name="Ruiz-Romero M."/>
            <person name="Marangio P."/>
            <person name="Guigo R."/>
            <person name="Rago D."/>
            <person name="Mirbahai L."/>
            <person name="Eastwood N."/>
            <person name="Colbourne J.K."/>
            <person name="Zhou J."/>
            <person name="Mallon E."/>
            <person name="Orsini L."/>
        </authorList>
    </citation>
    <scope>NUCLEOTIDE SEQUENCE [LARGE SCALE GENOMIC DNA]</scope>
    <source>
        <strain evidence="6">LRV0_1</strain>
    </source>
</reference>
<dbReference type="Proteomes" id="UP001234178">
    <property type="component" value="Unassembled WGS sequence"/>
</dbReference>
<accession>A0ABQ9ZR82</accession>
<feature type="region of interest" description="Disordered" evidence="3">
    <location>
        <begin position="270"/>
        <end position="301"/>
    </location>
</feature>
<gene>
    <name evidence="6" type="ORF">OUZ56_030418</name>
</gene>
<evidence type="ECO:0000256" key="1">
    <source>
        <dbReference type="ARBA" id="ARBA00006043"/>
    </source>
</evidence>
<name>A0ABQ9ZR82_9CRUS</name>
<dbReference type="InterPro" id="IPR042299">
    <property type="entry name" value="Ufd1-like_Nn"/>
</dbReference>
<dbReference type="Gene3D" id="3.10.330.10">
    <property type="match status" value="1"/>
</dbReference>
<evidence type="ECO:0000259" key="5">
    <source>
        <dbReference type="Pfam" id="PF24842"/>
    </source>
</evidence>
<dbReference type="InterPro" id="IPR055417">
    <property type="entry name" value="UFD1_N1"/>
</dbReference>
<dbReference type="InterPro" id="IPR004854">
    <property type="entry name" value="Ufd1-like"/>
</dbReference>